<organism evidence="1 2">
    <name type="scientific">Paratissierella segnis</name>
    <dbReference type="NCBI Taxonomy" id="2763679"/>
    <lineage>
        <taxon>Bacteria</taxon>
        <taxon>Bacillati</taxon>
        <taxon>Bacillota</taxon>
        <taxon>Tissierellia</taxon>
        <taxon>Tissierellales</taxon>
        <taxon>Tissierellaceae</taxon>
        <taxon>Paratissierella</taxon>
    </lineage>
</organism>
<name>A0A926ENC5_9FIRM</name>
<comment type="caution">
    <text evidence="1">The sequence shown here is derived from an EMBL/GenBank/DDBJ whole genome shotgun (WGS) entry which is preliminary data.</text>
</comment>
<reference evidence="1" key="1">
    <citation type="submission" date="2020-08" db="EMBL/GenBank/DDBJ databases">
        <title>Genome public.</title>
        <authorList>
            <person name="Liu C."/>
            <person name="Sun Q."/>
        </authorList>
    </citation>
    <scope>NUCLEOTIDE SEQUENCE</scope>
    <source>
        <strain evidence="1">BX21</strain>
    </source>
</reference>
<accession>A0A926ENC5</accession>
<protein>
    <submittedName>
        <fullName evidence="1">Uncharacterized protein</fullName>
    </submittedName>
</protein>
<dbReference type="Proteomes" id="UP000601171">
    <property type="component" value="Unassembled WGS sequence"/>
</dbReference>
<dbReference type="AlphaFoldDB" id="A0A926ENC5"/>
<evidence type="ECO:0000313" key="2">
    <source>
        <dbReference type="Proteomes" id="UP000601171"/>
    </source>
</evidence>
<dbReference type="EMBL" id="JACRTG010000001">
    <property type="protein sequence ID" value="MBC8586668.1"/>
    <property type="molecule type" value="Genomic_DNA"/>
</dbReference>
<keyword evidence="2" id="KW-1185">Reference proteome</keyword>
<dbReference type="RefSeq" id="WP_262428129.1">
    <property type="nucleotide sequence ID" value="NZ_JACRTG010000001.1"/>
</dbReference>
<proteinExistence type="predicted"/>
<gene>
    <name evidence="1" type="ORF">H8707_00215</name>
</gene>
<evidence type="ECO:0000313" key="1">
    <source>
        <dbReference type="EMBL" id="MBC8586668.1"/>
    </source>
</evidence>
<sequence>MNKITDLMDLKNNSPFIKIMIAETEVEIQVFFSMNCCKVFFECRDNGDSFRTAFAKSIFHMYKQEKSNEDLFTENDFIGITDTELILILDTILAQDNRVKLEYEKIDCPNVYEKFYIANKEVLKSATAGISMSLKRMSRTFELQNKPLITSISSAISNILVPTESLSGLASTASKMTHYDFTSFQSVLNSVPKLQLPELTTVLSNIPKPIFDIQTIFYPLHNMMENLHSINDNLAHRLHDSIMQMSEVTQKIISSIDFSLLIYRKEWSEQRETLLRYGWFYSDELPEELVNSIHIKREELSIEDVDKIIVDYFRQNRCEALKKMVKRWETLDYFHCRERIFHEALVNHSRKYYNSSVTLLTIHTEGIITDFVRTNLKNPRFKVQKAIEDIKIELNEKEDVSIYEFEVYSDVIERIEEAFNENFNHADPDTASNKSRHKIAHGHAYEIENEVNSLKRFLYLNEIHCLFSRLSNLE</sequence>